<reference evidence="9 10" key="1">
    <citation type="submission" date="2019-06" db="EMBL/GenBank/DDBJ databases">
        <title>Draft genome sequence of the filamentous fungus Phialemoniopsis curvata isolated from diesel fuel.</title>
        <authorList>
            <person name="Varaljay V.A."/>
            <person name="Lyon W.J."/>
            <person name="Crouch A.L."/>
            <person name="Drake C.E."/>
            <person name="Hollomon J.M."/>
            <person name="Nadeau L.J."/>
            <person name="Nunn H.S."/>
            <person name="Stevenson B.S."/>
            <person name="Bojanowski C.L."/>
            <person name="Crookes-Goodson W.J."/>
        </authorList>
    </citation>
    <scope>NUCLEOTIDE SEQUENCE [LARGE SCALE GENOMIC DNA]</scope>
    <source>
        <strain evidence="9 10">D216</strain>
    </source>
</reference>
<proteinExistence type="predicted"/>
<evidence type="ECO:0000313" key="9">
    <source>
        <dbReference type="EMBL" id="TPX16289.1"/>
    </source>
</evidence>
<evidence type="ECO:0000256" key="3">
    <source>
        <dbReference type="ARBA" id="ARBA00023015"/>
    </source>
</evidence>
<gene>
    <name evidence="9" type="ORF">E0L32_003938</name>
</gene>
<dbReference type="GO" id="GO:0008270">
    <property type="term" value="F:zinc ion binding"/>
    <property type="evidence" value="ECO:0007669"/>
    <property type="project" value="InterPro"/>
</dbReference>
<evidence type="ECO:0000256" key="2">
    <source>
        <dbReference type="ARBA" id="ARBA00022833"/>
    </source>
</evidence>
<name>A0A507BG56_9PEZI</name>
<evidence type="ECO:0000256" key="1">
    <source>
        <dbReference type="ARBA" id="ARBA00022723"/>
    </source>
</evidence>
<feature type="region of interest" description="Disordered" evidence="7">
    <location>
        <begin position="586"/>
        <end position="627"/>
    </location>
</feature>
<dbReference type="Pfam" id="PF04082">
    <property type="entry name" value="Fungal_trans"/>
    <property type="match status" value="1"/>
</dbReference>
<dbReference type="GO" id="GO:0003677">
    <property type="term" value="F:DNA binding"/>
    <property type="evidence" value="ECO:0007669"/>
    <property type="project" value="UniProtKB-KW"/>
</dbReference>
<comment type="caution">
    <text evidence="9">The sequence shown here is derived from an EMBL/GenBank/DDBJ whole genome shotgun (WGS) entry which is preliminary data.</text>
</comment>
<dbReference type="GeneID" id="41971385"/>
<dbReference type="SMART" id="SM00906">
    <property type="entry name" value="Fungal_trans"/>
    <property type="match status" value="1"/>
</dbReference>
<dbReference type="PANTHER" id="PTHR31313:SF81">
    <property type="entry name" value="TY1 ENHANCER ACTIVATOR"/>
    <property type="match status" value="1"/>
</dbReference>
<protein>
    <recommendedName>
        <fullName evidence="8">Xylanolytic transcriptional activator regulatory domain-containing protein</fullName>
    </recommendedName>
</protein>
<dbReference type="PANTHER" id="PTHR31313">
    <property type="entry name" value="TY1 ENHANCER ACTIVATOR"/>
    <property type="match status" value="1"/>
</dbReference>
<feature type="region of interest" description="Disordered" evidence="7">
    <location>
        <begin position="75"/>
        <end position="98"/>
    </location>
</feature>
<evidence type="ECO:0000256" key="5">
    <source>
        <dbReference type="ARBA" id="ARBA00023163"/>
    </source>
</evidence>
<dbReference type="InterPro" id="IPR051615">
    <property type="entry name" value="Transcr_Regulatory_Elem"/>
</dbReference>
<keyword evidence="6" id="KW-0539">Nucleus</keyword>
<evidence type="ECO:0000256" key="4">
    <source>
        <dbReference type="ARBA" id="ARBA00023125"/>
    </source>
</evidence>
<keyword evidence="10" id="KW-1185">Reference proteome</keyword>
<dbReference type="Proteomes" id="UP000319257">
    <property type="component" value="Unassembled WGS sequence"/>
</dbReference>
<feature type="compositionally biased region" description="Low complexity" evidence="7">
    <location>
        <begin position="75"/>
        <end position="93"/>
    </location>
</feature>
<dbReference type="FunCoup" id="A0A507BG56">
    <property type="interactions" value="203"/>
</dbReference>
<dbReference type="InParanoid" id="A0A507BG56"/>
<keyword evidence="5" id="KW-0804">Transcription</keyword>
<organism evidence="9 10">
    <name type="scientific">Thyridium curvatum</name>
    <dbReference type="NCBI Taxonomy" id="1093900"/>
    <lineage>
        <taxon>Eukaryota</taxon>
        <taxon>Fungi</taxon>
        <taxon>Dikarya</taxon>
        <taxon>Ascomycota</taxon>
        <taxon>Pezizomycotina</taxon>
        <taxon>Sordariomycetes</taxon>
        <taxon>Sordariomycetidae</taxon>
        <taxon>Thyridiales</taxon>
        <taxon>Thyridiaceae</taxon>
        <taxon>Thyridium</taxon>
    </lineage>
</organism>
<dbReference type="RefSeq" id="XP_030998000.1">
    <property type="nucleotide sequence ID" value="XM_031138292.1"/>
</dbReference>
<dbReference type="OrthoDB" id="2154091at2759"/>
<keyword evidence="2" id="KW-0862">Zinc</keyword>
<dbReference type="AlphaFoldDB" id="A0A507BG56"/>
<dbReference type="CDD" id="cd12148">
    <property type="entry name" value="fungal_TF_MHR"/>
    <property type="match status" value="1"/>
</dbReference>
<accession>A0A507BG56</accession>
<evidence type="ECO:0000313" key="10">
    <source>
        <dbReference type="Proteomes" id="UP000319257"/>
    </source>
</evidence>
<dbReference type="GO" id="GO:0006351">
    <property type="term" value="P:DNA-templated transcription"/>
    <property type="evidence" value="ECO:0007669"/>
    <property type="project" value="InterPro"/>
</dbReference>
<feature type="domain" description="Xylanolytic transcriptional activator regulatory" evidence="8">
    <location>
        <begin position="290"/>
        <end position="369"/>
    </location>
</feature>
<evidence type="ECO:0000256" key="6">
    <source>
        <dbReference type="ARBA" id="ARBA00023242"/>
    </source>
</evidence>
<dbReference type="EMBL" id="SKBQ01000018">
    <property type="protein sequence ID" value="TPX16289.1"/>
    <property type="molecule type" value="Genomic_DNA"/>
</dbReference>
<evidence type="ECO:0000256" key="7">
    <source>
        <dbReference type="SAM" id="MobiDB-lite"/>
    </source>
</evidence>
<keyword evidence="3" id="KW-0805">Transcription regulation</keyword>
<feature type="compositionally biased region" description="Acidic residues" evidence="7">
    <location>
        <begin position="602"/>
        <end position="619"/>
    </location>
</feature>
<keyword evidence="4" id="KW-0238">DNA-binding</keyword>
<dbReference type="InterPro" id="IPR007219">
    <property type="entry name" value="XnlR_reg_dom"/>
</dbReference>
<sequence length="704" mass="78518">MDGKKRISYGATQPHRGYLALANTLSVSAVDAANFVNSSSECSFRDDDTRRRPVNRAYVAALEERLASYEATIRSLQQQSPSNPPSQSSTSLLAQTPGTSVPVAGTAVPDLIFDYSGSSRVSTLTLQPSPQGHRSFYGPTSIYQKGCVTDGNNNDGNRRDQPPPTINAYQDIYLSGIFKLEDLVLNDSLSMFFRHLNAECPFIDETALVQDFTRNKHMGKFWSYPLLYAICLLGARISRDPQVSATVDPLKRCVHKLLSFKRLQSPHITIVQAFFCLALFEFGAGNNSKGWLLSGMAVRMLQDMGLHQDPRFLVQDDSSISLAQDSQMRRKVFWGCYVTDKVISLYFGRPVHLRHDDAAVDFLDPEVCQAEAERGPELAEVDSPLYTLLDNSIPSSILLIHLADLSRIIESMMADVFSTRLIKLPRKDLVTHRVAKLEELNLRLFQWHTALPETFAWNQWTPTTQTLPPQLTILHALYHSCIISLNRHFIRPTPGFARKTQSRDICISSADSIMAITRHYRAQHSLATAPLVLVYSLAMAATAVTFALDSSVSPHDQSAELAQHMNFLVKTLNECSKTYEVASHISERLKRGPQKKKNAQREEEDEEEGGEEGGEEEEITPSSQDADADVHDCLQPAQVLPETVIPEETLQVPGAEAWGTSWWNDGVMGFAQPDNMEGQLDVLLTSGDQEGDMMANFNWSNMMI</sequence>
<evidence type="ECO:0000259" key="8">
    <source>
        <dbReference type="SMART" id="SM00906"/>
    </source>
</evidence>
<keyword evidence="1" id="KW-0479">Metal-binding</keyword>